<feature type="region of interest" description="Disordered" evidence="7">
    <location>
        <begin position="16"/>
        <end position="47"/>
    </location>
</feature>
<dbReference type="InterPro" id="IPR001107">
    <property type="entry name" value="Band_7"/>
</dbReference>
<comment type="caution">
    <text evidence="9">The sequence shown here is derived from an EMBL/GenBank/DDBJ whole genome shotgun (WGS) entry which is preliminary data.</text>
</comment>
<dbReference type="SUPFAM" id="SSF117892">
    <property type="entry name" value="Band 7/SPFH domain"/>
    <property type="match status" value="1"/>
</dbReference>
<evidence type="ECO:0000256" key="1">
    <source>
        <dbReference type="ARBA" id="ARBA00004167"/>
    </source>
</evidence>
<evidence type="ECO:0000259" key="8">
    <source>
        <dbReference type="SMART" id="SM00244"/>
    </source>
</evidence>
<comment type="subunit">
    <text evidence="6">HflC and HflK may interact to form a multimeric complex.</text>
</comment>
<gene>
    <name evidence="9" type="primary">hflK_2</name>
    <name evidence="9" type="ORF">DUPY_41730</name>
</gene>
<dbReference type="AlphaFoldDB" id="A0A1E7WD71"/>
<dbReference type="CDD" id="cd03404">
    <property type="entry name" value="SPFH_HflK"/>
    <property type="match status" value="1"/>
</dbReference>
<evidence type="ECO:0000313" key="9">
    <source>
        <dbReference type="EMBL" id="OEZ95867.1"/>
    </source>
</evidence>
<feature type="domain" description="Band 7" evidence="8">
    <location>
        <begin position="106"/>
        <end position="279"/>
    </location>
</feature>
<dbReference type="PANTHER" id="PTHR43327">
    <property type="entry name" value="STOMATIN-LIKE PROTEIN 2, MITOCHONDRIAL"/>
    <property type="match status" value="1"/>
</dbReference>
<dbReference type="GO" id="GO:0006508">
    <property type="term" value="P:proteolysis"/>
    <property type="evidence" value="ECO:0007669"/>
    <property type="project" value="UniProtKB-KW"/>
</dbReference>
<dbReference type="EMBL" id="LROM01000118">
    <property type="protein sequence ID" value="OEZ95867.1"/>
    <property type="molecule type" value="Genomic_DNA"/>
</dbReference>
<evidence type="ECO:0000256" key="7">
    <source>
        <dbReference type="SAM" id="MobiDB-lite"/>
    </source>
</evidence>
<feature type="compositionally biased region" description="Basic and acidic residues" evidence="7">
    <location>
        <begin position="21"/>
        <end position="39"/>
    </location>
</feature>
<comment type="subcellular location">
    <subcellularLocation>
        <location evidence="1">Membrane</location>
        <topology evidence="1">Single-pass membrane protein</topology>
    </subcellularLocation>
</comment>
<dbReference type="Pfam" id="PF01145">
    <property type="entry name" value="Band_7"/>
    <property type="match status" value="1"/>
</dbReference>
<dbReference type="InterPro" id="IPR050710">
    <property type="entry name" value="Band7/mec-2_domain"/>
</dbReference>
<feature type="region of interest" description="Disordered" evidence="7">
    <location>
        <begin position="60"/>
        <end position="86"/>
    </location>
</feature>
<dbReference type="PANTHER" id="PTHR43327:SF2">
    <property type="entry name" value="MODULATOR OF FTSH PROTEASE HFLK"/>
    <property type="match status" value="1"/>
</dbReference>
<keyword evidence="5" id="KW-0472">Membrane</keyword>
<dbReference type="Pfam" id="PF12221">
    <property type="entry name" value="HflK_N"/>
    <property type="match status" value="1"/>
</dbReference>
<keyword evidence="4" id="KW-1133">Transmembrane helix</keyword>
<sequence>MRVPSMIKRLGIKLSLNDPRWGSDKKDGEPQANEGKKPGEGPPDMEQLWRDFNERLNNFFGQKKRPDNNNNGNNNGGGGMPRPDPAGMRATAGAIAGVAALIWLASGSFIVQEGQAGIVYTFGKYTHSTGSGFNWRWPYPFQSNETVRVSQMRMVEIGYRGNIKNKQTQESLMLTDDENIIDMQLAVQFKLKDPVAWLMNNRDEEETVRQVAETSIREIVGKNKMDFVLYEGRDKVAYETQVLMQAILDRYASGVLISGVTLQAVQPPEQVQSAFDDAVKAGQDLERQKNEGQAYANDVIPKARGTASRLMQEAEAYRSMVTENATGNANRFKQVLVEYQKAPAVTRDRMYLDTMQQIFSSTSKVMVDSKNGNNLLYLPLDKLIAQAAAGDAARNSNNSNSAGSPATAPTTATLPADVMPSVEVSRQREPRPRDSSRERESR</sequence>
<comment type="function">
    <text evidence="6">HflC and HflK could encode or regulate a protease.</text>
</comment>
<feature type="compositionally biased region" description="Low complexity" evidence="7">
    <location>
        <begin position="393"/>
        <end position="416"/>
    </location>
</feature>
<feature type="region of interest" description="Disordered" evidence="7">
    <location>
        <begin position="393"/>
        <end position="442"/>
    </location>
</feature>
<dbReference type="Gene3D" id="3.30.479.30">
    <property type="entry name" value="Band 7 domain"/>
    <property type="match status" value="1"/>
</dbReference>
<dbReference type="Proteomes" id="UP000175989">
    <property type="component" value="Unassembled WGS sequence"/>
</dbReference>
<keyword evidence="9" id="KW-0378">Hydrolase</keyword>
<dbReference type="InterPro" id="IPR020980">
    <property type="entry name" value="Membrane_HflK_N"/>
</dbReference>
<keyword evidence="3" id="KW-0812">Transmembrane</keyword>
<name>A0A1E7WD71_9BURK</name>
<dbReference type="NCBIfam" id="TIGR01933">
    <property type="entry name" value="hflK"/>
    <property type="match status" value="1"/>
</dbReference>
<protein>
    <recommendedName>
        <fullName evidence="6">Protein HflK</fullName>
    </recommendedName>
</protein>
<evidence type="ECO:0000256" key="5">
    <source>
        <dbReference type="ARBA" id="ARBA00023136"/>
    </source>
</evidence>
<keyword evidence="10" id="KW-1185">Reference proteome</keyword>
<evidence type="ECO:0000313" key="10">
    <source>
        <dbReference type="Proteomes" id="UP000175989"/>
    </source>
</evidence>
<dbReference type="PATRIC" id="fig|762836.4.peg.4299"/>
<feature type="compositionally biased region" description="Basic and acidic residues" evidence="7">
    <location>
        <begin position="425"/>
        <end position="442"/>
    </location>
</feature>
<dbReference type="InterPro" id="IPR036013">
    <property type="entry name" value="Band_7/SPFH_dom_sf"/>
</dbReference>
<evidence type="ECO:0000256" key="2">
    <source>
        <dbReference type="ARBA" id="ARBA00006971"/>
    </source>
</evidence>
<dbReference type="InterPro" id="IPR010201">
    <property type="entry name" value="HflK"/>
</dbReference>
<dbReference type="SMART" id="SM00244">
    <property type="entry name" value="PHB"/>
    <property type="match status" value="1"/>
</dbReference>
<accession>A0A1E7WD71</accession>
<reference evidence="10" key="1">
    <citation type="journal article" date="2016" name="Front. Microbiol.">
        <title>Molecular Keys to the Janthinobacterium and Duganella spp. Interaction with the Plant Pathogen Fusarium graminearum.</title>
        <authorList>
            <person name="Haack F.S."/>
            <person name="Poehlein A."/>
            <person name="Kroger C."/>
            <person name="Voigt C.A."/>
            <person name="Piepenbring M."/>
            <person name="Bode H.B."/>
            <person name="Daniel R."/>
            <person name="Schafer W."/>
            <person name="Streit W.R."/>
        </authorList>
    </citation>
    <scope>NUCLEOTIDE SEQUENCE [LARGE SCALE GENOMIC DNA]</scope>
    <source>
        <strain evidence="10">T54</strain>
    </source>
</reference>
<dbReference type="GO" id="GO:0016020">
    <property type="term" value="C:membrane"/>
    <property type="evidence" value="ECO:0007669"/>
    <property type="project" value="UniProtKB-SubCell"/>
</dbReference>
<proteinExistence type="inferred from homology"/>
<organism evidence="9 10">
    <name type="scientific">Duganella phyllosphaerae</name>
    <dbReference type="NCBI Taxonomy" id="762836"/>
    <lineage>
        <taxon>Bacteria</taxon>
        <taxon>Pseudomonadati</taxon>
        <taxon>Pseudomonadota</taxon>
        <taxon>Betaproteobacteria</taxon>
        <taxon>Burkholderiales</taxon>
        <taxon>Oxalobacteraceae</taxon>
        <taxon>Telluria group</taxon>
        <taxon>Duganella</taxon>
    </lineage>
</organism>
<dbReference type="GO" id="GO:0008233">
    <property type="term" value="F:peptidase activity"/>
    <property type="evidence" value="ECO:0007669"/>
    <property type="project" value="UniProtKB-KW"/>
</dbReference>
<comment type="similarity">
    <text evidence="2 6">Belongs to the band 7/mec-2 family. HflK subfamily.</text>
</comment>
<evidence type="ECO:0000256" key="6">
    <source>
        <dbReference type="RuleBase" id="RU364113"/>
    </source>
</evidence>
<keyword evidence="9" id="KW-0645">Protease</keyword>
<evidence type="ECO:0000256" key="3">
    <source>
        <dbReference type="ARBA" id="ARBA00022692"/>
    </source>
</evidence>
<evidence type="ECO:0000256" key="4">
    <source>
        <dbReference type="ARBA" id="ARBA00022989"/>
    </source>
</evidence>